<evidence type="ECO:0000256" key="4">
    <source>
        <dbReference type="ARBA" id="ARBA00022989"/>
    </source>
</evidence>
<name>A0A403QL82_SALET</name>
<feature type="transmembrane region" description="Helical" evidence="6">
    <location>
        <begin position="401"/>
        <end position="422"/>
    </location>
</feature>
<dbReference type="Proteomes" id="UP000885348">
    <property type="component" value="Unassembled WGS sequence"/>
</dbReference>
<dbReference type="Pfam" id="PF03169">
    <property type="entry name" value="OPT"/>
    <property type="match status" value="1"/>
</dbReference>
<feature type="transmembrane region" description="Helical" evidence="6">
    <location>
        <begin position="114"/>
        <end position="135"/>
    </location>
</feature>
<gene>
    <name evidence="7" type="ORF">D7N80_20125</name>
</gene>
<keyword evidence="5 6" id="KW-0472">Membrane</keyword>
<comment type="subcellular location">
    <subcellularLocation>
        <location evidence="1">Membrane</location>
        <topology evidence="1">Multi-pass membrane protein</topology>
    </subcellularLocation>
</comment>
<keyword evidence="4 6" id="KW-1133">Transmembrane helix</keyword>
<protein>
    <submittedName>
        <fullName evidence="7">OPT family oligopeptide transporter</fullName>
    </submittedName>
</protein>
<evidence type="ECO:0000313" key="7">
    <source>
        <dbReference type="EMBL" id="MML55556.1"/>
    </source>
</evidence>
<dbReference type="InterPro" id="IPR004813">
    <property type="entry name" value="OPT"/>
</dbReference>
<evidence type="ECO:0000256" key="3">
    <source>
        <dbReference type="ARBA" id="ARBA00022692"/>
    </source>
</evidence>
<dbReference type="GO" id="GO:0016020">
    <property type="term" value="C:membrane"/>
    <property type="evidence" value="ECO:0007669"/>
    <property type="project" value="UniProtKB-SubCell"/>
</dbReference>
<reference evidence="7" key="1">
    <citation type="submission" date="2018-09" db="EMBL/GenBank/DDBJ databases">
        <authorList>
            <person name="Ashton P.M."/>
            <person name="Dallman T."/>
            <person name="Nair S."/>
            <person name="De Pinna E."/>
            <person name="Peters T."/>
            <person name="Grant K."/>
        </authorList>
    </citation>
    <scope>NUCLEOTIDE SEQUENCE [LARGE SCALE GENOMIC DNA]</scope>
    <source>
        <strain evidence="7">598938</strain>
    </source>
</reference>
<organism evidence="7">
    <name type="scientific">Salmonella enterica I</name>
    <dbReference type="NCBI Taxonomy" id="59201"/>
    <lineage>
        <taxon>Bacteria</taxon>
        <taxon>Pseudomonadati</taxon>
        <taxon>Pseudomonadota</taxon>
        <taxon>Gammaproteobacteria</taxon>
        <taxon>Enterobacterales</taxon>
        <taxon>Enterobacteriaceae</taxon>
        <taxon>Salmonella</taxon>
    </lineage>
</organism>
<keyword evidence="2" id="KW-0813">Transport</keyword>
<evidence type="ECO:0000256" key="2">
    <source>
        <dbReference type="ARBA" id="ARBA00022448"/>
    </source>
</evidence>
<feature type="transmembrane region" description="Helical" evidence="6">
    <location>
        <begin position="473"/>
        <end position="494"/>
    </location>
</feature>
<feature type="transmembrane region" description="Helical" evidence="6">
    <location>
        <begin position="85"/>
        <end position="107"/>
    </location>
</feature>
<dbReference type="AlphaFoldDB" id="A0A403QL82"/>
<feature type="transmembrane region" description="Helical" evidence="6">
    <location>
        <begin position="53"/>
        <end position="73"/>
    </location>
</feature>
<dbReference type="EMBL" id="RVVJ01000026">
    <property type="protein sequence ID" value="MML55556.1"/>
    <property type="molecule type" value="Genomic_DNA"/>
</dbReference>
<proteinExistence type="predicted"/>
<comment type="caution">
    <text evidence="7">The sequence shown here is derived from an EMBL/GenBank/DDBJ whole genome shotgun (WGS) entry which is preliminary data.</text>
</comment>
<evidence type="ECO:0000256" key="5">
    <source>
        <dbReference type="ARBA" id="ARBA00023136"/>
    </source>
</evidence>
<accession>A0A403QL82</accession>
<sequence length="545" mass="57769">MNSNIPAGSVESNPGISVFKPALFFIIVALSFLGAIIGMQIIVTLGISANTSIIGAVLAILLSRIPTTVFSTFRYIDAQNLVQTAISSATFAAANGLLISIGVPWVLGMHELIWPMLVGSALALVIDGTILYGIFNSRAFPANGCWPSGVATAETLWAGNQGGRRLGLLVMGFVVGSGGAYYGIPMASAGIAFIGSIFALMMFAAGLLVRGYSESGLIYYNLYEHFVPHGFMIGAGVVALLQIGWIVVKKRRGTDNHDIEINPELASSSVRLKKSLLTGAGFYFFTALLLTGLTQLFTHMPFPVLTGFLLFATAAALVQEMVVGMAAMHSGWFPATAAALISLVVGMLLGFPPEALAVLVGFCSATGPAFADMGADLKTGFMIRGYGRDLQQERYGRRQQYIAAMTGFVCAMIVVALSYQFYFSQNQIVPASRLYAVTIEAGKSSDIACMLLMWAIPGALLQLTGGPRHQIGVLFSTGLMIHYPIAGWTVLVALGGRLLLEKVFHVSTDRISTIAGGLIAGDALTSAAKALYPALKMKLVNIQIH</sequence>
<evidence type="ECO:0000256" key="1">
    <source>
        <dbReference type="ARBA" id="ARBA00004141"/>
    </source>
</evidence>
<feature type="transmembrane region" description="Helical" evidence="6">
    <location>
        <begin position="191"/>
        <end position="209"/>
    </location>
</feature>
<feature type="transmembrane region" description="Helical" evidence="6">
    <location>
        <begin position="166"/>
        <end position="184"/>
    </location>
</feature>
<dbReference type="GO" id="GO:0035673">
    <property type="term" value="F:oligopeptide transmembrane transporter activity"/>
    <property type="evidence" value="ECO:0007669"/>
    <property type="project" value="InterPro"/>
</dbReference>
<keyword evidence="3 6" id="KW-0812">Transmembrane</keyword>
<evidence type="ECO:0000256" key="6">
    <source>
        <dbReference type="SAM" id="Phobius"/>
    </source>
</evidence>
<feature type="transmembrane region" description="Helical" evidence="6">
    <location>
        <begin position="22"/>
        <end position="46"/>
    </location>
</feature>
<feature type="transmembrane region" description="Helical" evidence="6">
    <location>
        <begin position="276"/>
        <end position="294"/>
    </location>
</feature>
<feature type="transmembrane region" description="Helical" evidence="6">
    <location>
        <begin position="229"/>
        <end position="248"/>
    </location>
</feature>
<feature type="transmembrane region" description="Helical" evidence="6">
    <location>
        <begin position="300"/>
        <end position="318"/>
    </location>
</feature>